<dbReference type="SUPFAM" id="SSF54862">
    <property type="entry name" value="4Fe-4S ferredoxins"/>
    <property type="match status" value="1"/>
</dbReference>
<name>A0A382E8K0_9ZZZZ</name>
<dbReference type="Pfam" id="PF13370">
    <property type="entry name" value="Fer4_13"/>
    <property type="match status" value="1"/>
</dbReference>
<proteinExistence type="predicted"/>
<accession>A0A382E8K0</accession>
<organism evidence="1">
    <name type="scientific">marine metagenome</name>
    <dbReference type="NCBI Taxonomy" id="408172"/>
    <lineage>
        <taxon>unclassified sequences</taxon>
        <taxon>metagenomes</taxon>
        <taxon>ecological metagenomes</taxon>
    </lineage>
</organism>
<dbReference type="EMBL" id="UINC01043246">
    <property type="protein sequence ID" value="SVB47018.1"/>
    <property type="molecule type" value="Genomic_DNA"/>
</dbReference>
<sequence>MAVTRVWIEEGCISCGLSEGNCPEVFKVKAEGATVIEGVDYSGLEEKIKDAANACPVQVIMYDET</sequence>
<protein>
    <recommendedName>
        <fullName evidence="2">4Fe-4S ferredoxin-type domain-containing protein</fullName>
    </recommendedName>
</protein>
<evidence type="ECO:0008006" key="2">
    <source>
        <dbReference type="Google" id="ProtNLM"/>
    </source>
</evidence>
<dbReference type="Gene3D" id="3.30.70.20">
    <property type="match status" value="1"/>
</dbReference>
<evidence type="ECO:0000313" key="1">
    <source>
        <dbReference type="EMBL" id="SVB47018.1"/>
    </source>
</evidence>
<reference evidence="1" key="1">
    <citation type="submission" date="2018-05" db="EMBL/GenBank/DDBJ databases">
        <authorList>
            <person name="Lanie J.A."/>
            <person name="Ng W.-L."/>
            <person name="Kazmierczak K.M."/>
            <person name="Andrzejewski T.M."/>
            <person name="Davidsen T.M."/>
            <person name="Wayne K.J."/>
            <person name="Tettelin H."/>
            <person name="Glass J.I."/>
            <person name="Rusch D."/>
            <person name="Podicherti R."/>
            <person name="Tsui H.-C.T."/>
            <person name="Winkler M.E."/>
        </authorList>
    </citation>
    <scope>NUCLEOTIDE SEQUENCE</scope>
</reference>
<dbReference type="AlphaFoldDB" id="A0A382E8K0"/>
<gene>
    <name evidence="1" type="ORF">METZ01_LOCUS199872</name>
</gene>